<keyword evidence="5 13" id="KW-0560">Oxidoreductase</keyword>
<dbReference type="GO" id="GO:0070403">
    <property type="term" value="F:NAD+ binding"/>
    <property type="evidence" value="ECO:0007669"/>
    <property type="project" value="InterPro"/>
</dbReference>
<dbReference type="SUPFAM" id="SSF51735">
    <property type="entry name" value="NAD(P)-binding Rossmann-fold domains"/>
    <property type="match status" value="1"/>
</dbReference>
<sequence>MIQYTIKKGVAVLDINMEGYPMNVLNEESIKALGEVLERALSDDAAKGIVITSSRKEFVAGADLKMLQQSADVETTYQMIRQLHNIFRRMETGRKPVVAAINGTALGGGYELALACHRRIALNHEKIQIGLPEIQIGLFPGGGGTQRLPRLIGIEPAMQFILQAKRMNPQEALKAGLVDELADTREELLQKAIDWALANPSALQPYDEIDKKGKVVGKKDYRIPGGNVQSPKGVQTFMAGTALLVQKVHFNYPAAHAVMKCLYEGLQVPIDLGLDIEAKYFAQIAQTKEAKNMIRTLFFAMNEANKGAAAPQGVTPREVKKVGILGAGMMGSGIAYVSAMAGIEVVLKDVSVEKAEKGKDYSRELLKKSVARGKMNREQADQVLALIRPTADAADLAGCDLVIEAVFEDRELKYKVTQEAEAFLDERAVFASNTSTLPITSLAEASRRPEQFIGLHFFSPVDKMMLVEIIMGEKTNDYALATAIAYVQKIRKTPIVVNDSRGFYTSRCFGTYTSEGITMLAEGIVPALIEHAGEQAGMPVGPLEVADAVNLDLIYKVGKQTEKDTGLAFSSLPEGKVIIKFVEELGRTGRRDKKGFYEYPENEPKRLWKGLQELFPPKAEQPPIEELKKRLLYRQALEAARCFEEGVVRTRRDADVGSILAWGFPPYTGGALSFIDYVGIQTFVAELERLAKTYGERFTPTDALREAAAKNDYAGYINRWK</sequence>
<dbReference type="InterPro" id="IPR008927">
    <property type="entry name" value="6-PGluconate_DH-like_C_sf"/>
</dbReference>
<evidence type="ECO:0000313" key="13">
    <source>
        <dbReference type="EMBL" id="NIK73519.1"/>
    </source>
</evidence>
<keyword evidence="8 13" id="KW-0456">Lyase</keyword>
<evidence type="ECO:0000256" key="4">
    <source>
        <dbReference type="ARBA" id="ARBA00022963"/>
    </source>
</evidence>
<dbReference type="SUPFAM" id="SSF48179">
    <property type="entry name" value="6-phosphogluconate dehydrogenase C-terminal domain-like"/>
    <property type="match status" value="2"/>
</dbReference>
<comment type="similarity">
    <text evidence="2">In the central section; belongs to the 3-hydroxyacyl-CoA dehydrogenase family.</text>
</comment>
<dbReference type="Pfam" id="PF00725">
    <property type="entry name" value="3HCDH"/>
    <property type="match status" value="1"/>
</dbReference>
<evidence type="ECO:0000256" key="6">
    <source>
        <dbReference type="ARBA" id="ARBA00023027"/>
    </source>
</evidence>
<dbReference type="UniPathway" id="UPA00659"/>
<feature type="domain" description="3-hydroxyacyl-CoA dehydrogenase C-terminal" evidence="11">
    <location>
        <begin position="502"/>
        <end position="599"/>
    </location>
</feature>
<reference evidence="13 14" key="1">
    <citation type="submission" date="2020-03" db="EMBL/GenBank/DDBJ databases">
        <title>Genomic Encyclopedia of Type Strains, Phase IV (KMG-IV): sequencing the most valuable type-strain genomes for metagenomic binning, comparative biology and taxonomic classification.</title>
        <authorList>
            <person name="Goeker M."/>
        </authorList>
    </citation>
    <scope>NUCLEOTIDE SEQUENCE [LARGE SCALE GENOMIC DNA]</scope>
    <source>
        <strain evidence="13 14">DSM 5718</strain>
    </source>
</reference>
<dbReference type="Pfam" id="PF02737">
    <property type="entry name" value="3HCDH_N"/>
    <property type="match status" value="1"/>
</dbReference>
<evidence type="ECO:0000256" key="5">
    <source>
        <dbReference type="ARBA" id="ARBA00023002"/>
    </source>
</evidence>
<comment type="catalytic activity">
    <reaction evidence="10">
        <text>a (3S)-3-hydroxyacyl-CoA + NAD(+) = a 3-oxoacyl-CoA + NADH + H(+)</text>
        <dbReference type="Rhea" id="RHEA:22432"/>
        <dbReference type="ChEBI" id="CHEBI:15378"/>
        <dbReference type="ChEBI" id="CHEBI:57318"/>
        <dbReference type="ChEBI" id="CHEBI:57540"/>
        <dbReference type="ChEBI" id="CHEBI:57945"/>
        <dbReference type="ChEBI" id="CHEBI:90726"/>
        <dbReference type="EC" id="1.1.1.35"/>
    </reaction>
</comment>
<dbReference type="Pfam" id="PF00378">
    <property type="entry name" value="ECH_1"/>
    <property type="match status" value="1"/>
</dbReference>
<dbReference type="CDD" id="cd06558">
    <property type="entry name" value="crotonase-like"/>
    <property type="match status" value="1"/>
</dbReference>
<dbReference type="InterPro" id="IPR006176">
    <property type="entry name" value="3-OHacyl-CoA_DH_NAD-bd"/>
</dbReference>
<keyword evidence="14" id="KW-1185">Reference proteome</keyword>
<dbReference type="Proteomes" id="UP000537126">
    <property type="component" value="Unassembled WGS sequence"/>
</dbReference>
<dbReference type="Gene3D" id="3.90.226.10">
    <property type="entry name" value="2-enoyl-CoA Hydratase, Chain A, domain 1"/>
    <property type="match status" value="1"/>
</dbReference>
<evidence type="ECO:0000259" key="11">
    <source>
        <dbReference type="Pfam" id="PF00725"/>
    </source>
</evidence>
<gene>
    <name evidence="13" type="ORF">FHS56_001005</name>
</gene>
<keyword evidence="4" id="KW-0442">Lipid degradation</keyword>
<evidence type="ECO:0000256" key="9">
    <source>
        <dbReference type="ARBA" id="ARBA00023268"/>
    </source>
</evidence>
<dbReference type="RefSeq" id="WP_166918747.1">
    <property type="nucleotide sequence ID" value="NZ_JAASRN010000001.1"/>
</dbReference>
<evidence type="ECO:0000256" key="1">
    <source>
        <dbReference type="ARBA" id="ARBA00005005"/>
    </source>
</evidence>
<evidence type="ECO:0000259" key="12">
    <source>
        <dbReference type="Pfam" id="PF02737"/>
    </source>
</evidence>
<keyword evidence="9" id="KW-0511">Multifunctional enzyme</keyword>
<accession>A0A846MPX9</accession>
<protein>
    <submittedName>
        <fullName evidence="13">3-hydroxyacyl-CoA dehydrogenase/enoyl-CoA hydratase/3-hydroxybutyryl-CoA epimerase</fullName>
        <ecNumber evidence="13">1.1.1.35</ecNumber>
        <ecNumber evidence="13">4.2.1.17</ecNumber>
        <ecNumber evidence="13">5.1.2.3</ecNumber>
    </submittedName>
</protein>
<dbReference type="PANTHER" id="PTHR43612">
    <property type="entry name" value="TRIFUNCTIONAL ENZYME SUBUNIT ALPHA"/>
    <property type="match status" value="1"/>
</dbReference>
<dbReference type="FunFam" id="3.40.50.720:FF:000009">
    <property type="entry name" value="Fatty oxidation complex, alpha subunit"/>
    <property type="match status" value="1"/>
</dbReference>
<keyword evidence="7" id="KW-0443">Lipid metabolism</keyword>
<dbReference type="GO" id="GO:0016509">
    <property type="term" value="F:long-chain (3S)-3-hydroxyacyl-CoA dehydrogenase (NAD+) activity"/>
    <property type="evidence" value="ECO:0007669"/>
    <property type="project" value="TreeGrafter"/>
</dbReference>
<evidence type="ECO:0000256" key="7">
    <source>
        <dbReference type="ARBA" id="ARBA00023098"/>
    </source>
</evidence>
<comment type="caution">
    <text evidence="13">The sequence shown here is derived from an EMBL/GenBank/DDBJ whole genome shotgun (WGS) entry which is preliminary data.</text>
</comment>
<dbReference type="EC" id="5.1.2.3" evidence="13"/>
<proteinExistence type="inferred from homology"/>
<evidence type="ECO:0000313" key="14">
    <source>
        <dbReference type="Proteomes" id="UP000537126"/>
    </source>
</evidence>
<dbReference type="InterPro" id="IPR050136">
    <property type="entry name" value="FA_oxidation_alpha_subunit"/>
</dbReference>
<evidence type="ECO:0000256" key="10">
    <source>
        <dbReference type="ARBA" id="ARBA00049556"/>
    </source>
</evidence>
<organism evidence="13 14">
    <name type="scientific">Thermonema lapsum</name>
    <dbReference type="NCBI Taxonomy" id="28195"/>
    <lineage>
        <taxon>Bacteria</taxon>
        <taxon>Pseudomonadati</taxon>
        <taxon>Bacteroidota</taxon>
        <taxon>Cytophagia</taxon>
        <taxon>Cytophagales</taxon>
        <taxon>Thermonemataceae</taxon>
        <taxon>Thermonema</taxon>
    </lineage>
</organism>
<dbReference type="AlphaFoldDB" id="A0A846MPX9"/>
<dbReference type="InterPro" id="IPR001753">
    <property type="entry name" value="Enoyl-CoA_hydra/iso"/>
</dbReference>
<dbReference type="GO" id="GO:0006635">
    <property type="term" value="P:fatty acid beta-oxidation"/>
    <property type="evidence" value="ECO:0007669"/>
    <property type="project" value="UniProtKB-UniPathway"/>
</dbReference>
<evidence type="ECO:0000256" key="3">
    <source>
        <dbReference type="ARBA" id="ARBA00022832"/>
    </source>
</evidence>
<comment type="pathway">
    <text evidence="1">Lipid metabolism; fatty acid beta-oxidation.</text>
</comment>
<dbReference type="Gene3D" id="1.10.1040.50">
    <property type="match status" value="1"/>
</dbReference>
<keyword evidence="13" id="KW-0413">Isomerase</keyword>
<dbReference type="GO" id="GO:0008692">
    <property type="term" value="F:3-hydroxybutyryl-CoA epimerase activity"/>
    <property type="evidence" value="ECO:0007669"/>
    <property type="project" value="UniProtKB-EC"/>
</dbReference>
<dbReference type="Gene3D" id="3.40.50.720">
    <property type="entry name" value="NAD(P)-binding Rossmann-like Domain"/>
    <property type="match status" value="1"/>
</dbReference>
<dbReference type="PANTHER" id="PTHR43612:SF3">
    <property type="entry name" value="TRIFUNCTIONAL ENZYME SUBUNIT ALPHA, MITOCHONDRIAL"/>
    <property type="match status" value="1"/>
</dbReference>
<dbReference type="GO" id="GO:0004300">
    <property type="term" value="F:enoyl-CoA hydratase activity"/>
    <property type="evidence" value="ECO:0007669"/>
    <property type="project" value="UniProtKB-EC"/>
</dbReference>
<feature type="domain" description="3-hydroxyacyl-CoA dehydrogenase NAD binding" evidence="12">
    <location>
        <begin position="321"/>
        <end position="499"/>
    </location>
</feature>
<evidence type="ECO:0000256" key="2">
    <source>
        <dbReference type="ARBA" id="ARBA00007005"/>
    </source>
</evidence>
<dbReference type="EC" id="4.2.1.17" evidence="13"/>
<name>A0A846MPX9_9BACT</name>
<dbReference type="EC" id="1.1.1.35" evidence="13"/>
<dbReference type="EMBL" id="JAASRN010000001">
    <property type="protein sequence ID" value="NIK73519.1"/>
    <property type="molecule type" value="Genomic_DNA"/>
</dbReference>
<dbReference type="InterPro" id="IPR029045">
    <property type="entry name" value="ClpP/crotonase-like_dom_sf"/>
</dbReference>
<keyword evidence="6" id="KW-0520">NAD</keyword>
<dbReference type="InterPro" id="IPR006108">
    <property type="entry name" value="3HC_DH_C"/>
</dbReference>
<dbReference type="SUPFAM" id="SSF52096">
    <property type="entry name" value="ClpP/crotonase"/>
    <property type="match status" value="1"/>
</dbReference>
<evidence type="ECO:0000256" key="8">
    <source>
        <dbReference type="ARBA" id="ARBA00023239"/>
    </source>
</evidence>
<keyword evidence="3" id="KW-0276">Fatty acid metabolism</keyword>
<dbReference type="InterPro" id="IPR036291">
    <property type="entry name" value="NAD(P)-bd_dom_sf"/>
</dbReference>